<keyword evidence="7" id="KW-0040">ANK repeat</keyword>
<dbReference type="PANTHER" id="PTHR18934:SF213">
    <property type="entry name" value="3'-5' RNA HELICASE YTHDC2"/>
    <property type="match status" value="1"/>
</dbReference>
<dbReference type="InterPro" id="IPR007502">
    <property type="entry name" value="Helicase-assoc_dom"/>
</dbReference>
<dbReference type="InterPro" id="IPR001374">
    <property type="entry name" value="R3H_dom"/>
</dbReference>
<dbReference type="PROSITE" id="PS51194">
    <property type="entry name" value="HELICASE_CTER"/>
    <property type="match status" value="1"/>
</dbReference>
<evidence type="ECO:0000256" key="8">
    <source>
        <dbReference type="SAM" id="MobiDB-lite"/>
    </source>
</evidence>
<dbReference type="InterPro" id="IPR036770">
    <property type="entry name" value="Ankyrin_rpt-contain_sf"/>
</dbReference>
<dbReference type="Gene3D" id="1.25.40.20">
    <property type="entry name" value="Ankyrin repeat-containing domain"/>
    <property type="match status" value="1"/>
</dbReference>
<dbReference type="SUPFAM" id="SSF52540">
    <property type="entry name" value="P-loop containing nucleoside triphosphate hydrolases"/>
    <property type="match status" value="2"/>
</dbReference>
<keyword evidence="5" id="KW-0347">Helicase</keyword>
<dbReference type="PANTHER" id="PTHR18934">
    <property type="entry name" value="ATP-DEPENDENT RNA HELICASE"/>
    <property type="match status" value="1"/>
</dbReference>
<feature type="region of interest" description="Disordered" evidence="8">
    <location>
        <begin position="552"/>
        <end position="580"/>
    </location>
</feature>
<evidence type="ECO:0000256" key="6">
    <source>
        <dbReference type="ARBA" id="ARBA00022840"/>
    </source>
</evidence>
<dbReference type="FunFam" id="3.40.50.300:FF:000284">
    <property type="entry name" value="probable ATP-dependent RNA helicase YTHDC2"/>
    <property type="match status" value="1"/>
</dbReference>
<feature type="region of interest" description="Disordered" evidence="8">
    <location>
        <begin position="1157"/>
        <end position="1236"/>
    </location>
</feature>
<dbReference type="InterPro" id="IPR036867">
    <property type="entry name" value="R3H_dom_sf"/>
</dbReference>
<dbReference type="InterPro" id="IPR011545">
    <property type="entry name" value="DEAD/DEAH_box_helicase_dom"/>
</dbReference>
<feature type="domain" description="YTH" evidence="9">
    <location>
        <begin position="1381"/>
        <end position="1512"/>
    </location>
</feature>
<dbReference type="Pfam" id="PF01424">
    <property type="entry name" value="R3H"/>
    <property type="match status" value="1"/>
</dbReference>
<feature type="compositionally biased region" description="Gly residues" evidence="8">
    <location>
        <begin position="1545"/>
        <end position="1556"/>
    </location>
</feature>
<dbReference type="CDD" id="cd21134">
    <property type="entry name" value="YTH"/>
    <property type="match status" value="1"/>
</dbReference>
<dbReference type="SUPFAM" id="SSF48403">
    <property type="entry name" value="Ankyrin repeat"/>
    <property type="match status" value="1"/>
</dbReference>
<evidence type="ECO:0000256" key="7">
    <source>
        <dbReference type="PROSITE-ProRule" id="PRU00023"/>
    </source>
</evidence>
<dbReference type="InterPro" id="IPR001650">
    <property type="entry name" value="Helicase_C-like"/>
</dbReference>
<feature type="compositionally biased region" description="Low complexity" evidence="8">
    <location>
        <begin position="1227"/>
        <end position="1236"/>
    </location>
</feature>
<feature type="compositionally biased region" description="Low complexity" evidence="8">
    <location>
        <begin position="1206"/>
        <end position="1217"/>
    </location>
</feature>
<protein>
    <recommendedName>
        <fullName evidence="2">RNA helicase</fullName>
        <ecNumber evidence="2">3.6.4.13</ecNumber>
    </recommendedName>
</protein>
<keyword evidence="4" id="KW-0378">Hydrolase</keyword>
<feature type="compositionally biased region" description="Low complexity" evidence="8">
    <location>
        <begin position="1189"/>
        <end position="1199"/>
    </location>
</feature>
<evidence type="ECO:0000256" key="4">
    <source>
        <dbReference type="ARBA" id="ARBA00022801"/>
    </source>
</evidence>
<feature type="repeat" description="ANK" evidence="7">
    <location>
        <begin position="482"/>
        <end position="514"/>
    </location>
</feature>
<dbReference type="SMART" id="SM00393">
    <property type="entry name" value="R3H"/>
    <property type="match status" value="1"/>
</dbReference>
<dbReference type="GO" id="GO:0005524">
    <property type="term" value="F:ATP binding"/>
    <property type="evidence" value="ECO:0007669"/>
    <property type="project" value="UniProtKB-KW"/>
</dbReference>
<organism evidence="13 14">
    <name type="scientific">Petrolisthes manimaculis</name>
    <dbReference type="NCBI Taxonomy" id="1843537"/>
    <lineage>
        <taxon>Eukaryota</taxon>
        <taxon>Metazoa</taxon>
        <taxon>Ecdysozoa</taxon>
        <taxon>Arthropoda</taxon>
        <taxon>Crustacea</taxon>
        <taxon>Multicrustacea</taxon>
        <taxon>Malacostraca</taxon>
        <taxon>Eumalacostraca</taxon>
        <taxon>Eucarida</taxon>
        <taxon>Decapoda</taxon>
        <taxon>Pleocyemata</taxon>
        <taxon>Anomura</taxon>
        <taxon>Galatheoidea</taxon>
        <taxon>Porcellanidae</taxon>
        <taxon>Petrolisthes</taxon>
    </lineage>
</organism>
<dbReference type="InterPro" id="IPR014001">
    <property type="entry name" value="Helicase_ATP-bd"/>
</dbReference>
<feature type="region of interest" description="Disordered" evidence="8">
    <location>
        <begin position="1277"/>
        <end position="1346"/>
    </location>
</feature>
<feature type="compositionally biased region" description="Low complexity" evidence="8">
    <location>
        <begin position="1557"/>
        <end position="1571"/>
    </location>
</feature>
<dbReference type="SMART" id="SM00490">
    <property type="entry name" value="HELICc"/>
    <property type="match status" value="1"/>
</dbReference>
<dbReference type="Pfam" id="PF04146">
    <property type="entry name" value="YTH"/>
    <property type="match status" value="1"/>
</dbReference>
<dbReference type="InterPro" id="IPR027417">
    <property type="entry name" value="P-loop_NTPase"/>
</dbReference>
<evidence type="ECO:0000259" key="10">
    <source>
        <dbReference type="PROSITE" id="PS51061"/>
    </source>
</evidence>
<feature type="region of interest" description="Disordered" evidence="8">
    <location>
        <begin position="1523"/>
        <end position="1621"/>
    </location>
</feature>
<feature type="compositionally biased region" description="Gly residues" evidence="8">
    <location>
        <begin position="1597"/>
        <end position="1621"/>
    </location>
</feature>
<dbReference type="PROSITE" id="PS50882">
    <property type="entry name" value="YTH"/>
    <property type="match status" value="1"/>
</dbReference>
<dbReference type="Proteomes" id="UP001292094">
    <property type="component" value="Unassembled WGS sequence"/>
</dbReference>
<dbReference type="Gene3D" id="1.20.120.1080">
    <property type="match status" value="1"/>
</dbReference>
<feature type="compositionally biased region" description="Low complexity" evidence="8">
    <location>
        <begin position="1285"/>
        <end position="1302"/>
    </location>
</feature>
<dbReference type="GO" id="GO:0016787">
    <property type="term" value="F:hydrolase activity"/>
    <property type="evidence" value="ECO:0007669"/>
    <property type="project" value="UniProtKB-KW"/>
</dbReference>
<gene>
    <name evidence="13" type="ORF">Pmani_029196</name>
</gene>
<dbReference type="Gene3D" id="3.40.50.300">
    <property type="entry name" value="P-loop containing nucleotide triphosphate hydrolases"/>
    <property type="match status" value="2"/>
</dbReference>
<dbReference type="Pfam" id="PF00271">
    <property type="entry name" value="Helicase_C"/>
    <property type="match status" value="1"/>
</dbReference>
<dbReference type="InterPro" id="IPR059023">
    <property type="entry name" value="RNA_hel_CTD"/>
</dbReference>
<evidence type="ECO:0000259" key="11">
    <source>
        <dbReference type="PROSITE" id="PS51192"/>
    </source>
</evidence>
<evidence type="ECO:0000256" key="3">
    <source>
        <dbReference type="ARBA" id="ARBA00022741"/>
    </source>
</evidence>
<feature type="domain" description="Helicase ATP-binding" evidence="11">
    <location>
        <begin position="179"/>
        <end position="345"/>
    </location>
</feature>
<dbReference type="Gene3D" id="3.10.590.10">
    <property type="entry name" value="ph1033 like domains"/>
    <property type="match status" value="1"/>
</dbReference>
<feature type="compositionally biased region" description="Pro residues" evidence="8">
    <location>
        <begin position="1572"/>
        <end position="1590"/>
    </location>
</feature>
<dbReference type="SMART" id="SM00847">
    <property type="entry name" value="HA2"/>
    <property type="match status" value="1"/>
</dbReference>
<evidence type="ECO:0000259" key="9">
    <source>
        <dbReference type="PROSITE" id="PS50882"/>
    </source>
</evidence>
<dbReference type="Pfam" id="PF07717">
    <property type="entry name" value="OB_NTP_bind"/>
    <property type="match status" value="1"/>
</dbReference>
<proteinExistence type="inferred from homology"/>
<dbReference type="Pfam" id="PF21010">
    <property type="entry name" value="HA2_C"/>
    <property type="match status" value="1"/>
</dbReference>
<dbReference type="InterPro" id="IPR007275">
    <property type="entry name" value="YTH_domain"/>
</dbReference>
<feature type="domain" description="R3H" evidence="10">
    <location>
        <begin position="18"/>
        <end position="82"/>
    </location>
</feature>
<dbReference type="CDD" id="cd18791">
    <property type="entry name" value="SF2_C_RHA"/>
    <property type="match status" value="1"/>
</dbReference>
<dbReference type="SUPFAM" id="SSF82708">
    <property type="entry name" value="R3H domain"/>
    <property type="match status" value="1"/>
</dbReference>
<dbReference type="PROSITE" id="PS50088">
    <property type="entry name" value="ANK_REPEAT"/>
    <property type="match status" value="1"/>
</dbReference>
<evidence type="ECO:0000313" key="13">
    <source>
        <dbReference type="EMBL" id="KAK4298462.1"/>
    </source>
</evidence>
<dbReference type="SMART" id="SM00487">
    <property type="entry name" value="DEXDc"/>
    <property type="match status" value="1"/>
</dbReference>
<dbReference type="GO" id="GO:0003723">
    <property type="term" value="F:RNA binding"/>
    <property type="evidence" value="ECO:0007669"/>
    <property type="project" value="InterPro"/>
</dbReference>
<dbReference type="FunFam" id="1.20.120.1080:FF:000008">
    <property type="entry name" value="probable ATP-dependent RNA helicase YTHDC2"/>
    <property type="match status" value="1"/>
</dbReference>
<dbReference type="EC" id="3.6.4.13" evidence="2"/>
<sequence>MGRRRGPNRMVNEAQVSEEVKITIALALKKLSQNEDQKELELPSSLTSEERKYIHFLSQQMGFKSKSRGNRSSRYLTVYKKEGSTIMSREAEVVLAESTRSTILGLLHRCPVTNKERQDLLPATERDRLMNPELREMSVVRSLGRLTPGPPQVPPPPGPSELAAEARKLPVWGLRDQLLAAIHHHQVILVCGETGSGKTTQVPQMLLQEAASLGKPCRIFCTQPRRISALTIAERVAAERGEKVGYTVGYQIRLESKLSPKTLLTFCTNGVLLRTLMGGDSSLASVTHILVDEVHERDRFTDFLLIVLRDCLPKFRHLKLLLMSAALDVNLYAKYFNSCPVIDIPGRCYPVKEYYLEDVLKFTNYQTPEMAKAARELEQRHSGQQTATAWTQQISQQIMNNVSNSGGTGGLSSMAEKRSSASMTHNIMGQSKNAGELDNTLREEMDQCIQEAFLTGSDESFSQMMYLIMSENVSPDYQHSETWATPLMIASGRGRVDIIEQLLALGASLTLRAANDWTAASWAKNTGQQEALDLLHAYSACEGVDLLSLSGGPGVKGGASPHGPGQTPGSIPSNLPPTPEMSVEDRKLLDAYHHSVSDESVDGDLLNTLCLKLHTTQPPGAILVFLPGYDDIVSLRDRIIAEERNYLQGGKYCIFCLHSSMQSSDQKRVFRPAATGVRKIVLSTNIAETSVTINDVVYVVDSGKVKETSYDSMVGVSCLRAVWVSKASSQQRRGRAGRCQPGICYHLFSRSRYHALQPHQTPEILRTPLQELCLHTKLLAPANMPIADFLARAPEAPAFMVVRNAVQLLKSMDALDGWEDVTELGHHLLDVPLPPRLAKMVITATVLKCLDPVLTIAACLAYKDPFTLPKHPSEKRNATAVRRKFTAGTYSDHMVLLKAFQAWQKACGEGWERGWCERSYVSGAAMEMIHGVRAQVLAQLRGAGFVRARGPGDIRDVNSNSDNWAVVKAALVSGMYPNLIRVDREQCQLRTQKESKVRLHPTSSLLDAAGSHPSLAAAHRALATALPSDWLVYDEMVRIGVVAHVRTVTLVSPLTVLLLAGPMRLPLDALSEPSTRSGGDCSSDSESEERPAGLSCLVRIDSWVQFLGDPPAAQLALQLRHKLHALILRRLRAPNKPLTQADEDVVRVTAAALSHEEQSLNLTQPAGVGQRPRPLYTHTHPHEGGWSGGTSEDSQSSRSSSRRTSDAATPPAPLAALKHPTSQALGSKTTTSGTSTNQFSTAIDSKANLVSTSSLSAFTSSGGAISKPNTIYSLSSSTIRPQQHPSTTSTNTTTVTPTSAPSGINMLGGGAKSTAATVTPTTTSSTVKPTFSGLGGGIGNRMGMGNRDMKGSFRNKPTGNMEGNCGVGEAGAAGGNAGPKPRYFIIKASTYKQLEASLHSSLWAFTHTTEKKVLQALQMGPVLLVFTLHRGGQFNGYARFSGERSDERCPEITNIVPARGPLYKVEWVRKWNVGFHLTRRLYNPYNDNMQVHMSRDGQEVEPSIGEQLIRLWEKSGGGNLSGGYKSQNSFMGNVGNNNNNSSSNSGGGVNAGGGNSGSTTTQQQQQHQDPQGHPPPPPKHTLPTHPPFHHPPFGRNYGNGYGYGGGGGGGYRGSYRGGYRR</sequence>
<feature type="compositionally biased region" description="Low complexity" evidence="8">
    <location>
        <begin position="1312"/>
        <end position="1330"/>
    </location>
</feature>
<evidence type="ECO:0000259" key="12">
    <source>
        <dbReference type="PROSITE" id="PS51194"/>
    </source>
</evidence>
<dbReference type="GO" id="GO:0003724">
    <property type="term" value="F:RNA helicase activity"/>
    <property type="evidence" value="ECO:0007669"/>
    <property type="project" value="UniProtKB-EC"/>
</dbReference>
<keyword evidence="3" id="KW-0547">Nucleotide-binding</keyword>
<keyword evidence="6" id="KW-0067">ATP-binding</keyword>
<dbReference type="PROSITE" id="PS50297">
    <property type="entry name" value="ANK_REP_REGION"/>
    <property type="match status" value="1"/>
</dbReference>
<name>A0AAE1P0I9_9EUCA</name>
<reference evidence="13" key="1">
    <citation type="submission" date="2023-11" db="EMBL/GenBank/DDBJ databases">
        <title>Genome assemblies of two species of porcelain crab, Petrolisthes cinctipes and Petrolisthes manimaculis (Anomura: Porcellanidae).</title>
        <authorList>
            <person name="Angst P."/>
        </authorList>
    </citation>
    <scope>NUCLEOTIDE SEQUENCE</scope>
    <source>
        <strain evidence="13">PB745_02</strain>
        <tissue evidence="13">Gill</tissue>
    </source>
</reference>
<dbReference type="Gene3D" id="3.30.1370.50">
    <property type="entry name" value="R3H-like domain"/>
    <property type="match status" value="1"/>
</dbReference>
<comment type="similarity">
    <text evidence="1">Belongs to the DEAD box helicase family. DEAH subfamily.</text>
</comment>
<dbReference type="Pfam" id="PF26026">
    <property type="entry name" value="RNA_hel_CTD"/>
    <property type="match status" value="1"/>
</dbReference>
<feature type="compositionally biased region" description="Low complexity" evidence="8">
    <location>
        <begin position="1527"/>
        <end position="1544"/>
    </location>
</feature>
<comment type="caution">
    <text evidence="13">The sequence shown here is derived from an EMBL/GenBank/DDBJ whole genome shotgun (WGS) entry which is preliminary data.</text>
</comment>
<feature type="compositionally biased region" description="Gly residues" evidence="8">
    <location>
        <begin position="1333"/>
        <end position="1342"/>
    </location>
</feature>
<evidence type="ECO:0000313" key="14">
    <source>
        <dbReference type="Proteomes" id="UP001292094"/>
    </source>
</evidence>
<evidence type="ECO:0000256" key="1">
    <source>
        <dbReference type="ARBA" id="ARBA00008792"/>
    </source>
</evidence>
<keyword evidence="14" id="KW-1185">Reference proteome</keyword>
<dbReference type="InterPro" id="IPR002110">
    <property type="entry name" value="Ankyrin_rpt"/>
</dbReference>
<dbReference type="PROSITE" id="PS51061">
    <property type="entry name" value="R3H"/>
    <property type="match status" value="1"/>
</dbReference>
<evidence type="ECO:0000256" key="2">
    <source>
        <dbReference type="ARBA" id="ARBA00012552"/>
    </source>
</evidence>
<feature type="region of interest" description="Disordered" evidence="8">
    <location>
        <begin position="1069"/>
        <end position="1089"/>
    </location>
</feature>
<accession>A0AAE1P0I9</accession>
<dbReference type="PROSITE" id="PS51192">
    <property type="entry name" value="HELICASE_ATP_BIND_1"/>
    <property type="match status" value="1"/>
</dbReference>
<dbReference type="Pfam" id="PF00270">
    <property type="entry name" value="DEAD"/>
    <property type="match status" value="1"/>
</dbReference>
<evidence type="ECO:0000256" key="5">
    <source>
        <dbReference type="ARBA" id="ARBA00022806"/>
    </source>
</evidence>
<feature type="domain" description="Helicase C-terminal" evidence="12">
    <location>
        <begin position="605"/>
        <end position="780"/>
    </location>
</feature>
<dbReference type="InterPro" id="IPR011709">
    <property type="entry name" value="DEAD-box_helicase_OB_fold"/>
</dbReference>
<dbReference type="EMBL" id="JAWZYT010003429">
    <property type="protein sequence ID" value="KAK4298462.1"/>
    <property type="molecule type" value="Genomic_DNA"/>
</dbReference>